<reference evidence="1 2" key="1">
    <citation type="journal article" date="2022" name="Plant J.">
        <title>Chromosome-level genome of Camellia lanceoleosa provides a valuable resource for understanding genome evolution and self-incompatibility.</title>
        <authorList>
            <person name="Gong W."/>
            <person name="Xiao S."/>
            <person name="Wang L."/>
            <person name="Liao Z."/>
            <person name="Chang Y."/>
            <person name="Mo W."/>
            <person name="Hu G."/>
            <person name="Li W."/>
            <person name="Zhao G."/>
            <person name="Zhu H."/>
            <person name="Hu X."/>
            <person name="Ji K."/>
            <person name="Xiang X."/>
            <person name="Song Q."/>
            <person name="Yuan D."/>
            <person name="Jin S."/>
            <person name="Zhang L."/>
        </authorList>
    </citation>
    <scope>NUCLEOTIDE SEQUENCE [LARGE SCALE GENOMIC DNA]</scope>
    <source>
        <strain evidence="1">SQ_2022a</strain>
    </source>
</reference>
<gene>
    <name evidence="1" type="ORF">LOK49_LG13G00319</name>
</gene>
<accession>A0ACC0FGA8</accession>
<protein>
    <submittedName>
        <fullName evidence="1">Sec1 family domain-containing protein MIP3</fullName>
    </submittedName>
</protein>
<organism evidence="1 2">
    <name type="scientific">Camellia lanceoleosa</name>
    <dbReference type="NCBI Taxonomy" id="1840588"/>
    <lineage>
        <taxon>Eukaryota</taxon>
        <taxon>Viridiplantae</taxon>
        <taxon>Streptophyta</taxon>
        <taxon>Embryophyta</taxon>
        <taxon>Tracheophyta</taxon>
        <taxon>Spermatophyta</taxon>
        <taxon>Magnoliopsida</taxon>
        <taxon>eudicotyledons</taxon>
        <taxon>Gunneridae</taxon>
        <taxon>Pentapetalae</taxon>
        <taxon>asterids</taxon>
        <taxon>Ericales</taxon>
        <taxon>Theaceae</taxon>
        <taxon>Camellia</taxon>
    </lineage>
</organism>
<proteinExistence type="predicted"/>
<name>A0ACC0FGA8_9ERIC</name>
<dbReference type="Proteomes" id="UP001060215">
    <property type="component" value="Chromosome 14"/>
</dbReference>
<sequence length="82" mass="8992">MSGFPSYCWRLLQCKYRGEEISEHIEDATVYLDAGCTESFEFLGAYPLLLELGAHAVCSLENMSSLDMGLRVGTDPASSPNP</sequence>
<keyword evidence="2" id="KW-1185">Reference proteome</keyword>
<comment type="caution">
    <text evidence="1">The sequence shown here is derived from an EMBL/GenBank/DDBJ whole genome shotgun (WGS) entry which is preliminary data.</text>
</comment>
<dbReference type="EMBL" id="CM045771">
    <property type="protein sequence ID" value="KAI7987720.1"/>
    <property type="molecule type" value="Genomic_DNA"/>
</dbReference>
<evidence type="ECO:0000313" key="2">
    <source>
        <dbReference type="Proteomes" id="UP001060215"/>
    </source>
</evidence>
<evidence type="ECO:0000313" key="1">
    <source>
        <dbReference type="EMBL" id="KAI7987720.1"/>
    </source>
</evidence>